<feature type="compositionally biased region" description="Basic and acidic residues" evidence="3">
    <location>
        <begin position="186"/>
        <end position="201"/>
    </location>
</feature>
<evidence type="ECO:0000256" key="2">
    <source>
        <dbReference type="ARBA" id="ARBA00022679"/>
    </source>
</evidence>
<dbReference type="Gene3D" id="3.40.50.150">
    <property type="entry name" value="Vaccinia Virus protein VP39"/>
    <property type="match status" value="1"/>
</dbReference>
<dbReference type="InterPro" id="IPR029063">
    <property type="entry name" value="SAM-dependent_MTases_sf"/>
</dbReference>
<organism evidence="5 6">
    <name type="scientific">Rubripirellula obstinata</name>
    <dbReference type="NCBI Taxonomy" id="406547"/>
    <lineage>
        <taxon>Bacteria</taxon>
        <taxon>Pseudomonadati</taxon>
        <taxon>Planctomycetota</taxon>
        <taxon>Planctomycetia</taxon>
        <taxon>Pirellulales</taxon>
        <taxon>Pirellulaceae</taxon>
        <taxon>Rubripirellula</taxon>
    </lineage>
</organism>
<dbReference type="Pfam" id="PF13649">
    <property type="entry name" value="Methyltransf_25"/>
    <property type="match status" value="1"/>
</dbReference>
<feature type="domain" description="Methyltransferase" evidence="4">
    <location>
        <begin position="269"/>
        <end position="368"/>
    </location>
</feature>
<evidence type="ECO:0000259" key="4">
    <source>
        <dbReference type="Pfam" id="PF13649"/>
    </source>
</evidence>
<evidence type="ECO:0000256" key="1">
    <source>
        <dbReference type="ARBA" id="ARBA00022603"/>
    </source>
</evidence>
<keyword evidence="1 5" id="KW-0489">Methyltransferase</keyword>
<dbReference type="AlphaFoldDB" id="A0A5B1CGQ2"/>
<comment type="caution">
    <text evidence="5">The sequence shown here is derived from an EMBL/GenBank/DDBJ whole genome shotgun (WGS) entry which is preliminary data.</text>
</comment>
<proteinExistence type="predicted"/>
<keyword evidence="2 5" id="KW-0808">Transferase</keyword>
<evidence type="ECO:0000313" key="6">
    <source>
        <dbReference type="Proteomes" id="UP000322699"/>
    </source>
</evidence>
<keyword evidence="6" id="KW-1185">Reference proteome</keyword>
<evidence type="ECO:0000313" key="5">
    <source>
        <dbReference type="EMBL" id="KAA1258384.1"/>
    </source>
</evidence>
<dbReference type="PANTHER" id="PTHR43861">
    <property type="entry name" value="TRANS-ACONITATE 2-METHYLTRANSFERASE-RELATED"/>
    <property type="match status" value="1"/>
</dbReference>
<dbReference type="PANTHER" id="PTHR43861:SF1">
    <property type="entry name" value="TRANS-ACONITATE 2-METHYLTRANSFERASE"/>
    <property type="match status" value="1"/>
</dbReference>
<dbReference type="SUPFAM" id="SSF53335">
    <property type="entry name" value="S-adenosyl-L-methionine-dependent methyltransferases"/>
    <property type="match status" value="1"/>
</dbReference>
<protein>
    <submittedName>
        <fullName evidence="5">Demethylmenaquinone methyltransferase</fullName>
        <ecNumber evidence="5">2.1.1.163</ecNumber>
    </submittedName>
</protein>
<dbReference type="Proteomes" id="UP000322699">
    <property type="component" value="Unassembled WGS sequence"/>
</dbReference>
<feature type="region of interest" description="Disordered" evidence="3">
    <location>
        <begin position="159"/>
        <end position="201"/>
    </location>
</feature>
<dbReference type="GO" id="GO:0043770">
    <property type="term" value="F:demethylmenaquinone methyltransferase activity"/>
    <property type="evidence" value="ECO:0007669"/>
    <property type="project" value="UniProtKB-EC"/>
</dbReference>
<accession>A0A5B1CGQ2</accession>
<evidence type="ECO:0000256" key="3">
    <source>
        <dbReference type="SAM" id="MobiDB-lite"/>
    </source>
</evidence>
<feature type="region of interest" description="Disordered" evidence="3">
    <location>
        <begin position="114"/>
        <end position="134"/>
    </location>
</feature>
<dbReference type="EC" id="2.1.1.163" evidence="5"/>
<gene>
    <name evidence="5" type="primary">ubiE_1</name>
    <name evidence="5" type="ORF">LF1_09030</name>
</gene>
<sequence length="452" mass="51274">MNLGRIYRLLGSVTVGRCFADEFSFFDDVGTEPTTMSDELSKRELSELGIRDDWDDSQPQVLFSTDGRGRWWKRVWAVQCSQSILIRERCQGAQGHDGDHWCFQSDGSYFYKPHASDPRSQETGCASVPPGSSSYRTPLEMSRYRYRKFYEDSEVTDPAEIERLERGELGGNESSTGPASAEDVEELRRLGRLPSDERKARRDRASAITLRTKDFSDKSTVTDIETRFDAEVERFSNLETGQSATIDAPLSMQLITEAAVRLTPEISRVLDIGCGAGNNTLKLREVYGKPFASDLLDLSQPMLDRAKERVGQVGIETARLWQSDFREADLPTESYDVILAAAVLHHLRDDEDWQAAFGKIWSLLKPGGSVWITDLVVQETVPVHELMWSRYGDYLEGLGGGEYRQKVFDYIDREDSPRSATYQLELLRRVGFDHVELLHKNNCFAAFGAWKE</sequence>
<name>A0A5B1CGQ2_9BACT</name>
<dbReference type="InterPro" id="IPR041698">
    <property type="entry name" value="Methyltransf_25"/>
</dbReference>
<dbReference type="EMBL" id="VRLW01000001">
    <property type="protein sequence ID" value="KAA1258384.1"/>
    <property type="molecule type" value="Genomic_DNA"/>
</dbReference>
<reference evidence="5 6" key="1">
    <citation type="submission" date="2019-08" db="EMBL/GenBank/DDBJ databases">
        <title>Deep-cultivation of Planctomycetes and their phenomic and genomic characterization uncovers novel biology.</title>
        <authorList>
            <person name="Wiegand S."/>
            <person name="Jogler M."/>
            <person name="Boedeker C."/>
            <person name="Pinto D."/>
            <person name="Vollmers J."/>
            <person name="Rivas-Marin E."/>
            <person name="Kohn T."/>
            <person name="Peeters S.H."/>
            <person name="Heuer A."/>
            <person name="Rast P."/>
            <person name="Oberbeckmann S."/>
            <person name="Bunk B."/>
            <person name="Jeske O."/>
            <person name="Meyerdierks A."/>
            <person name="Storesund J.E."/>
            <person name="Kallscheuer N."/>
            <person name="Luecker S."/>
            <person name="Lage O.M."/>
            <person name="Pohl T."/>
            <person name="Merkel B.J."/>
            <person name="Hornburger P."/>
            <person name="Mueller R.-W."/>
            <person name="Bruemmer F."/>
            <person name="Labrenz M."/>
            <person name="Spormann A.M."/>
            <person name="Op Den Camp H."/>
            <person name="Overmann J."/>
            <person name="Amann R."/>
            <person name="Jetten M.S.M."/>
            <person name="Mascher T."/>
            <person name="Medema M.H."/>
            <person name="Devos D.P."/>
            <person name="Kaster A.-K."/>
            <person name="Ovreas L."/>
            <person name="Rohde M."/>
            <person name="Galperin M.Y."/>
            <person name="Jogler C."/>
        </authorList>
    </citation>
    <scope>NUCLEOTIDE SEQUENCE [LARGE SCALE GENOMIC DNA]</scope>
    <source>
        <strain evidence="5 6">LF1</strain>
    </source>
</reference>
<dbReference type="GO" id="GO:0032259">
    <property type="term" value="P:methylation"/>
    <property type="evidence" value="ECO:0007669"/>
    <property type="project" value="UniProtKB-KW"/>
</dbReference>
<dbReference type="CDD" id="cd02440">
    <property type="entry name" value="AdoMet_MTases"/>
    <property type="match status" value="1"/>
</dbReference>